<dbReference type="WBParaSite" id="jg3278">
    <property type="protein sequence ID" value="jg3278"/>
    <property type="gene ID" value="jg3278"/>
</dbReference>
<dbReference type="PANTHER" id="PTHR11271:SF48">
    <property type="entry name" value="AMIDOHYDROLASE-RELATED DOMAIN-CONTAINING PROTEIN"/>
    <property type="match status" value="1"/>
</dbReference>
<dbReference type="AlphaFoldDB" id="A0A915E764"/>
<evidence type="ECO:0000256" key="4">
    <source>
        <dbReference type="ARBA" id="ARBA00022833"/>
    </source>
</evidence>
<evidence type="ECO:0000259" key="5">
    <source>
        <dbReference type="Pfam" id="PF01979"/>
    </source>
</evidence>
<dbReference type="SUPFAM" id="SSF51338">
    <property type="entry name" value="Composite domain of metallo-dependent hydrolases"/>
    <property type="match status" value="1"/>
</dbReference>
<dbReference type="Gene3D" id="3.20.20.140">
    <property type="entry name" value="Metal-dependent hydrolases"/>
    <property type="match status" value="1"/>
</dbReference>
<dbReference type="PANTHER" id="PTHR11271">
    <property type="entry name" value="GUANINE DEAMINASE"/>
    <property type="match status" value="1"/>
</dbReference>
<organism evidence="6 7">
    <name type="scientific">Ditylenchus dipsaci</name>
    <dbReference type="NCBI Taxonomy" id="166011"/>
    <lineage>
        <taxon>Eukaryota</taxon>
        <taxon>Metazoa</taxon>
        <taxon>Ecdysozoa</taxon>
        <taxon>Nematoda</taxon>
        <taxon>Chromadorea</taxon>
        <taxon>Rhabditida</taxon>
        <taxon>Tylenchina</taxon>
        <taxon>Tylenchomorpha</taxon>
        <taxon>Sphaerularioidea</taxon>
        <taxon>Anguinidae</taxon>
        <taxon>Anguininae</taxon>
        <taxon>Ditylenchus</taxon>
    </lineage>
</organism>
<evidence type="ECO:0000256" key="3">
    <source>
        <dbReference type="ARBA" id="ARBA00022801"/>
    </source>
</evidence>
<name>A0A915E764_9BILA</name>
<dbReference type="InterPro" id="IPR051607">
    <property type="entry name" value="Metallo-dep_hydrolases"/>
</dbReference>
<dbReference type="GO" id="GO:0046872">
    <property type="term" value="F:metal ion binding"/>
    <property type="evidence" value="ECO:0007669"/>
    <property type="project" value="UniProtKB-KW"/>
</dbReference>
<evidence type="ECO:0000313" key="7">
    <source>
        <dbReference type="WBParaSite" id="jg3278"/>
    </source>
</evidence>
<feature type="domain" description="Amidohydrolase-related" evidence="5">
    <location>
        <begin position="55"/>
        <end position="225"/>
    </location>
</feature>
<dbReference type="GO" id="GO:0019239">
    <property type="term" value="F:deaminase activity"/>
    <property type="evidence" value="ECO:0007669"/>
    <property type="project" value="TreeGrafter"/>
</dbReference>
<keyword evidence="3" id="KW-0378">Hydrolase</keyword>
<dbReference type="InterPro" id="IPR011059">
    <property type="entry name" value="Metal-dep_hydrolase_composite"/>
</dbReference>
<reference evidence="7" key="1">
    <citation type="submission" date="2022-11" db="UniProtKB">
        <authorList>
            <consortium name="WormBaseParasite"/>
        </authorList>
    </citation>
    <scope>IDENTIFICATION</scope>
</reference>
<keyword evidence="4" id="KW-0862">Zinc</keyword>
<dbReference type="GO" id="GO:0005829">
    <property type="term" value="C:cytosol"/>
    <property type="evidence" value="ECO:0007669"/>
    <property type="project" value="TreeGrafter"/>
</dbReference>
<sequence>MDFCGKVIHAPLIWFDGHFQPDIQIQVRHDGIITAIGKDIVSSEDQLDTIKDVALLPGFVNAHSHSFHRYLRGRSDIGTTAADSFWKWRNNMYALLDGVTYHTFKEFCKGTFQEMLSANQRFDLDNAVVEAALEVGIRLVLIETLYSRSGFHSNQLTQQQLSFGAELEEFMKHVESLSTQLIGKSEVSIAVAAHSLRAVPIPIAQELWEWANQQQFAFHIHLEEQPRKWRTVFLGDGIPELTEKDKLCLGTDCNNRICFLEEMRWLCFCQNMKKNSRIVLN</sequence>
<keyword evidence="2" id="KW-0479">Metal-binding</keyword>
<dbReference type="InterPro" id="IPR032466">
    <property type="entry name" value="Metal_Hydrolase"/>
</dbReference>
<proteinExistence type="predicted"/>
<dbReference type="Pfam" id="PF01979">
    <property type="entry name" value="Amidohydro_1"/>
    <property type="match status" value="1"/>
</dbReference>
<dbReference type="InterPro" id="IPR006680">
    <property type="entry name" value="Amidohydro-rel"/>
</dbReference>
<dbReference type="SUPFAM" id="SSF51556">
    <property type="entry name" value="Metallo-dependent hydrolases"/>
    <property type="match status" value="1"/>
</dbReference>
<evidence type="ECO:0000313" key="6">
    <source>
        <dbReference type="Proteomes" id="UP000887574"/>
    </source>
</evidence>
<accession>A0A915E764</accession>
<evidence type="ECO:0000256" key="1">
    <source>
        <dbReference type="ARBA" id="ARBA00001947"/>
    </source>
</evidence>
<evidence type="ECO:0000256" key="2">
    <source>
        <dbReference type="ARBA" id="ARBA00022723"/>
    </source>
</evidence>
<keyword evidence="6" id="KW-1185">Reference proteome</keyword>
<comment type="cofactor">
    <cofactor evidence="1">
        <name>Zn(2+)</name>
        <dbReference type="ChEBI" id="CHEBI:29105"/>
    </cofactor>
</comment>
<dbReference type="Proteomes" id="UP000887574">
    <property type="component" value="Unplaced"/>
</dbReference>
<protein>
    <submittedName>
        <fullName evidence="7">Amidohydrolase-related domain-containing protein</fullName>
    </submittedName>
</protein>